<proteinExistence type="predicted"/>
<dbReference type="EMBL" id="CACRXK020004053">
    <property type="protein sequence ID" value="CAB4001304.1"/>
    <property type="molecule type" value="Genomic_DNA"/>
</dbReference>
<dbReference type="AlphaFoldDB" id="A0A6S7H8Y9"/>
<dbReference type="OrthoDB" id="5984372at2759"/>
<reference evidence="1" key="1">
    <citation type="submission" date="2020-04" db="EMBL/GenBank/DDBJ databases">
        <authorList>
            <person name="Alioto T."/>
            <person name="Alioto T."/>
            <person name="Gomez Garrido J."/>
        </authorList>
    </citation>
    <scope>NUCLEOTIDE SEQUENCE</scope>
    <source>
        <strain evidence="1">A484AB</strain>
    </source>
</reference>
<sequence>MSSDYALYSLRLVLQRLNEMRCETEFKRILDEAKNVPGVDEKAIIDKGKSLDRWNVTERLPTTVDVLSESTPGSCNNGYWRYGFVRTGWSKCPSTFPYINGLYRSKTSDENQDKIYNLEGVSCCEDFENINSECKGINWWDSFNRQNHWNLCTPGYYLSGLYRTGGNNLHNIEAAWCCKPNEAPNSYTSCYDEDVSLKFNWDKEGMVSCTTAGFYITGLYRSECDILHCIDTFKCCKL</sequence>
<gene>
    <name evidence="1" type="ORF">PACLA_8A038777</name>
</gene>
<name>A0A6S7H8Y9_PARCT</name>
<accession>A0A6S7H8Y9</accession>
<evidence type="ECO:0000313" key="1">
    <source>
        <dbReference type="EMBL" id="CAB4001304.1"/>
    </source>
</evidence>
<organism evidence="1 2">
    <name type="scientific">Paramuricea clavata</name>
    <name type="common">Red gorgonian</name>
    <name type="synonym">Violescent sea-whip</name>
    <dbReference type="NCBI Taxonomy" id="317549"/>
    <lineage>
        <taxon>Eukaryota</taxon>
        <taxon>Metazoa</taxon>
        <taxon>Cnidaria</taxon>
        <taxon>Anthozoa</taxon>
        <taxon>Octocorallia</taxon>
        <taxon>Malacalcyonacea</taxon>
        <taxon>Plexauridae</taxon>
        <taxon>Paramuricea</taxon>
    </lineage>
</organism>
<dbReference type="Proteomes" id="UP001152795">
    <property type="component" value="Unassembled WGS sequence"/>
</dbReference>
<keyword evidence="2" id="KW-1185">Reference proteome</keyword>
<evidence type="ECO:0000313" key="2">
    <source>
        <dbReference type="Proteomes" id="UP001152795"/>
    </source>
</evidence>
<protein>
    <submittedName>
        <fullName evidence="1">Uncharacterized protein</fullName>
    </submittedName>
</protein>
<comment type="caution">
    <text evidence="1">The sequence shown here is derived from an EMBL/GenBank/DDBJ whole genome shotgun (WGS) entry which is preliminary data.</text>
</comment>